<dbReference type="PANTHER" id="PTHR33119:SF1">
    <property type="entry name" value="FE2OG DIOXYGENASE DOMAIN-CONTAINING PROTEIN"/>
    <property type="match status" value="1"/>
</dbReference>
<dbReference type="Proteomes" id="UP001176517">
    <property type="component" value="Unassembled WGS sequence"/>
</dbReference>
<accession>A0AAN6GT25</accession>
<dbReference type="InterPro" id="IPR049192">
    <property type="entry name" value="DUF4246_C"/>
</dbReference>
<dbReference type="EMBL" id="JAPDMZ010000036">
    <property type="protein sequence ID" value="KAK0554589.1"/>
    <property type="molecule type" value="Genomic_DNA"/>
</dbReference>
<dbReference type="AlphaFoldDB" id="A0AAN6GT25"/>
<feature type="domain" description="DUF4246" evidence="2">
    <location>
        <begin position="16"/>
        <end position="58"/>
    </location>
</feature>
<dbReference type="Pfam" id="PF21666">
    <property type="entry name" value="DUF4246_N"/>
    <property type="match status" value="1"/>
</dbReference>
<evidence type="ECO:0000259" key="2">
    <source>
        <dbReference type="Pfam" id="PF21666"/>
    </source>
</evidence>
<sequence length="621" mass="71346">MAGTPFSAEHKRPHIWANVLPRTVDECDVILASGQIREKEGWRTKVFNEDIMAKWKDEAIKQQNFTETMAEYLEDELKYEAKQWHNEELGIERTGVPYVVRSDRLVPAALLEQLKKLSSELEDIPDEKKDWHPETDETVLDVVHPSLYCLVDDHTRVLSEEQAVTFPDDSRDLGRWFQTLAKICEGVKEKQDDPREDLRGSVTHTCQWLPTDFQVDEAGKVKALSYINQLHPDPKTTSGKMYGIIENLLSAFVPLFEATLLEYQGAGFRKEFRKGASDAYWIEESWDPDAPEQLSVEQLASTEEDKQYLLSDGTSPWEKSINRIESARREHWLETRKWVRIPVKAFEPEKIEPADLSLKNRKLQIIVKMATIHLTPSKPEYEGGAWHVEGTHREKICATGIYYFDQDNIGDSQLNFRGKIDVMEAETTIPYEQFEHDSASMIKITEIYGFGEDTESSQELGSVKTKQGRAIAFPNGVQHQVQPFKLADPTKPGYRKIIAFFLVDPVQTVISTGRVPPQNHEWMQKYYVEVMNSFPEHIPVEVRHMMATKAAPAAIVPRPVQRNNGPDAPQKRARVDLEKDLSCGMTLEEARAYRMELMRERAAQTVHIEEENEQGFSFCEH</sequence>
<proteinExistence type="predicted"/>
<dbReference type="Pfam" id="PF14033">
    <property type="entry name" value="DUF4246"/>
    <property type="match status" value="1"/>
</dbReference>
<keyword evidence="4" id="KW-1185">Reference proteome</keyword>
<evidence type="ECO:0000313" key="4">
    <source>
        <dbReference type="Proteomes" id="UP001176517"/>
    </source>
</evidence>
<protein>
    <submittedName>
        <fullName evidence="3">Uncharacterized protein</fullName>
    </submittedName>
</protein>
<name>A0AAN6GT25_9BASI</name>
<dbReference type="PANTHER" id="PTHR33119">
    <property type="entry name" value="IFI3P"/>
    <property type="match status" value="1"/>
</dbReference>
<dbReference type="InterPro" id="IPR025340">
    <property type="entry name" value="DUF4246"/>
</dbReference>
<dbReference type="InterPro" id="IPR049207">
    <property type="entry name" value="DUF4246_N"/>
</dbReference>
<comment type="caution">
    <text evidence="3">The sequence shown here is derived from an EMBL/GenBank/DDBJ whole genome shotgun (WGS) entry which is preliminary data.</text>
</comment>
<organism evidence="3 4">
    <name type="scientific">Tilletia horrida</name>
    <dbReference type="NCBI Taxonomy" id="155126"/>
    <lineage>
        <taxon>Eukaryota</taxon>
        <taxon>Fungi</taxon>
        <taxon>Dikarya</taxon>
        <taxon>Basidiomycota</taxon>
        <taxon>Ustilaginomycotina</taxon>
        <taxon>Exobasidiomycetes</taxon>
        <taxon>Tilletiales</taxon>
        <taxon>Tilletiaceae</taxon>
        <taxon>Tilletia</taxon>
    </lineage>
</organism>
<gene>
    <name evidence="3" type="ORF">OC846_002065</name>
</gene>
<evidence type="ECO:0000259" key="1">
    <source>
        <dbReference type="Pfam" id="PF14033"/>
    </source>
</evidence>
<feature type="domain" description="DUF4246" evidence="1">
    <location>
        <begin position="67"/>
        <end position="525"/>
    </location>
</feature>
<evidence type="ECO:0000313" key="3">
    <source>
        <dbReference type="EMBL" id="KAK0554589.1"/>
    </source>
</evidence>
<reference evidence="3" key="1">
    <citation type="journal article" date="2023" name="PhytoFront">
        <title>Draft Genome Resources of Seven Strains of Tilletia horrida, Causal Agent of Kernel Smut of Rice.</title>
        <authorList>
            <person name="Khanal S."/>
            <person name="Antony Babu S."/>
            <person name="Zhou X.G."/>
        </authorList>
    </citation>
    <scope>NUCLEOTIDE SEQUENCE</scope>
    <source>
        <strain evidence="3">TX6</strain>
    </source>
</reference>